<dbReference type="Pfam" id="PF05832">
    <property type="entry name" value="DUF846"/>
    <property type="match status" value="1"/>
</dbReference>
<sequence>IALIFHCAFRLAAILFYLLGSLIISNDVFIFVMVVLLVAFDFWTVKNVTGRLLVGLRYWNDVKEDGNSEWVFESREVGIARSLAGPGRPLNAVDSRIFWTVLYTTPVVWAVFAVFAFIKFHVFWLPTVAIALALSSANLIGFMKCDRDAKAKWAGLAANAVGGSAAGGGIMGTIFRTGVSNALSGFTGAGGGGGGGGAPTNAGPVR</sequence>
<comment type="similarity">
    <text evidence="3 8">Belongs to the TVP23 family.</text>
</comment>
<evidence type="ECO:0000313" key="9">
    <source>
        <dbReference type="EMBL" id="KAG5459210.1"/>
    </source>
</evidence>
<evidence type="ECO:0000256" key="3">
    <source>
        <dbReference type="ARBA" id="ARBA00005467"/>
    </source>
</evidence>
<dbReference type="InterPro" id="IPR008564">
    <property type="entry name" value="TVP23-like"/>
</dbReference>
<evidence type="ECO:0000256" key="6">
    <source>
        <dbReference type="ARBA" id="ARBA00022989"/>
    </source>
</evidence>
<keyword evidence="6 8" id="KW-1133">Transmembrane helix</keyword>
<gene>
    <name evidence="9" type="ORF">BJ554DRAFT_415</name>
</gene>
<dbReference type="EMBL" id="JAEFCI010007204">
    <property type="protein sequence ID" value="KAG5459210.1"/>
    <property type="molecule type" value="Genomic_DNA"/>
</dbReference>
<comment type="caution">
    <text evidence="9">The sequence shown here is derived from an EMBL/GenBank/DDBJ whole genome shotgun (WGS) entry which is preliminary data.</text>
</comment>
<name>A0A8H7ZU10_9FUNG</name>
<dbReference type="AlphaFoldDB" id="A0A8H7ZU10"/>
<feature type="non-terminal residue" evidence="9">
    <location>
        <position position="1"/>
    </location>
</feature>
<keyword evidence="5 8" id="KW-0812">Transmembrane</keyword>
<proteinExistence type="inferred from homology"/>
<keyword evidence="10" id="KW-1185">Reference proteome</keyword>
<evidence type="ECO:0000256" key="2">
    <source>
        <dbReference type="ARBA" id="ARBA00004141"/>
    </source>
</evidence>
<organism evidence="9 10">
    <name type="scientific">Olpidium bornovanus</name>
    <dbReference type="NCBI Taxonomy" id="278681"/>
    <lineage>
        <taxon>Eukaryota</taxon>
        <taxon>Fungi</taxon>
        <taxon>Fungi incertae sedis</taxon>
        <taxon>Olpidiomycota</taxon>
        <taxon>Olpidiomycotina</taxon>
        <taxon>Olpidiomycetes</taxon>
        <taxon>Olpidiales</taxon>
        <taxon>Olpidiaceae</taxon>
        <taxon>Olpidium</taxon>
    </lineage>
</organism>
<dbReference type="GO" id="GO:0016192">
    <property type="term" value="P:vesicle-mediated transport"/>
    <property type="evidence" value="ECO:0007669"/>
    <property type="project" value="TreeGrafter"/>
</dbReference>
<keyword evidence="7 8" id="KW-0472">Membrane</keyword>
<evidence type="ECO:0000256" key="1">
    <source>
        <dbReference type="ARBA" id="ARBA00003246"/>
    </source>
</evidence>
<dbReference type="Proteomes" id="UP000673691">
    <property type="component" value="Unassembled WGS sequence"/>
</dbReference>
<accession>A0A8H7ZU10</accession>
<evidence type="ECO:0000256" key="7">
    <source>
        <dbReference type="ARBA" id="ARBA00023136"/>
    </source>
</evidence>
<dbReference type="PANTHER" id="PTHR13019:SF7">
    <property type="entry name" value="GOLGI APPARATUS MEMBRANE PROTEIN TVP23"/>
    <property type="match status" value="1"/>
</dbReference>
<evidence type="ECO:0000256" key="4">
    <source>
        <dbReference type="ARBA" id="ARBA00013603"/>
    </source>
</evidence>
<comment type="subcellular location">
    <subcellularLocation>
        <location evidence="8">Golgi apparatus membrane</location>
        <topology evidence="8">Multi-pass membrane protein</topology>
    </subcellularLocation>
    <subcellularLocation>
        <location evidence="2">Membrane</location>
        <topology evidence="2">Multi-pass membrane protein</topology>
    </subcellularLocation>
</comment>
<comment type="function">
    <text evidence="1 8">Golgi membrane protein involved in vesicular trafficking.</text>
</comment>
<dbReference type="PANTHER" id="PTHR13019">
    <property type="entry name" value="GOLGI APPARATUS MEMBRANE PROTEIN TVP23"/>
    <property type="match status" value="1"/>
</dbReference>
<dbReference type="OrthoDB" id="2151161at2759"/>
<protein>
    <recommendedName>
        <fullName evidence="4 8">Golgi apparatus membrane protein TVP23</fullName>
    </recommendedName>
</protein>
<feature type="transmembrane region" description="Helical" evidence="8">
    <location>
        <begin position="124"/>
        <end position="143"/>
    </location>
</feature>
<evidence type="ECO:0000256" key="5">
    <source>
        <dbReference type="ARBA" id="ARBA00022692"/>
    </source>
</evidence>
<evidence type="ECO:0000313" key="10">
    <source>
        <dbReference type="Proteomes" id="UP000673691"/>
    </source>
</evidence>
<dbReference type="GO" id="GO:0000139">
    <property type="term" value="C:Golgi membrane"/>
    <property type="evidence" value="ECO:0007669"/>
    <property type="project" value="UniProtKB-SubCell"/>
</dbReference>
<feature type="transmembrane region" description="Helical" evidence="8">
    <location>
        <begin position="14"/>
        <end position="43"/>
    </location>
</feature>
<dbReference type="GO" id="GO:0009306">
    <property type="term" value="P:protein secretion"/>
    <property type="evidence" value="ECO:0007669"/>
    <property type="project" value="TreeGrafter"/>
</dbReference>
<evidence type="ECO:0000256" key="8">
    <source>
        <dbReference type="RuleBase" id="RU361206"/>
    </source>
</evidence>
<keyword evidence="8" id="KW-0333">Golgi apparatus</keyword>
<reference evidence="9 10" key="1">
    <citation type="journal article" name="Sci. Rep.">
        <title>Genome-scale phylogenetic analyses confirm Olpidium as the closest living zoosporic fungus to the non-flagellated, terrestrial fungi.</title>
        <authorList>
            <person name="Chang Y."/>
            <person name="Rochon D."/>
            <person name="Sekimoto S."/>
            <person name="Wang Y."/>
            <person name="Chovatia M."/>
            <person name="Sandor L."/>
            <person name="Salamov A."/>
            <person name="Grigoriev I.V."/>
            <person name="Stajich J.E."/>
            <person name="Spatafora J.W."/>
        </authorList>
    </citation>
    <scope>NUCLEOTIDE SEQUENCE [LARGE SCALE GENOMIC DNA]</scope>
    <source>
        <strain evidence="9">S191</strain>
    </source>
</reference>
<feature type="transmembrane region" description="Helical" evidence="8">
    <location>
        <begin position="97"/>
        <end position="118"/>
    </location>
</feature>